<dbReference type="Gene3D" id="3.30.420.40">
    <property type="match status" value="2"/>
</dbReference>
<dbReference type="Pfam" id="PF13412">
    <property type="entry name" value="HTH_24"/>
    <property type="match status" value="1"/>
</dbReference>
<dbReference type="InterPro" id="IPR036390">
    <property type="entry name" value="WH_DNA-bd_sf"/>
</dbReference>
<dbReference type="PANTHER" id="PTHR18964:SF173">
    <property type="entry name" value="GLUCOKINASE"/>
    <property type="match status" value="1"/>
</dbReference>
<dbReference type="GO" id="GO:0006355">
    <property type="term" value="P:regulation of DNA-templated transcription"/>
    <property type="evidence" value="ECO:0007669"/>
    <property type="project" value="UniProtKB-ARBA"/>
</dbReference>
<keyword evidence="1" id="KW-0418">Kinase</keyword>
<dbReference type="CDD" id="cd00090">
    <property type="entry name" value="HTH_ARSR"/>
    <property type="match status" value="1"/>
</dbReference>
<dbReference type="InterPro" id="IPR043129">
    <property type="entry name" value="ATPase_NBD"/>
</dbReference>
<gene>
    <name evidence="1" type="ORF">GGD50_004271</name>
</gene>
<dbReference type="SUPFAM" id="SSF46785">
    <property type="entry name" value="Winged helix' DNA-binding domain"/>
    <property type="match status" value="1"/>
</dbReference>
<dbReference type="GO" id="GO:0016301">
    <property type="term" value="F:kinase activity"/>
    <property type="evidence" value="ECO:0007669"/>
    <property type="project" value="UniProtKB-KW"/>
</dbReference>
<accession>A0A7W8XUB0</accession>
<dbReference type="PANTHER" id="PTHR18964">
    <property type="entry name" value="ROK (REPRESSOR, ORF, KINASE) FAMILY"/>
    <property type="match status" value="1"/>
</dbReference>
<organism evidence="1 2">
    <name type="scientific">Rhizobium paranaense</name>
    <dbReference type="NCBI Taxonomy" id="1650438"/>
    <lineage>
        <taxon>Bacteria</taxon>
        <taxon>Pseudomonadati</taxon>
        <taxon>Pseudomonadota</taxon>
        <taxon>Alphaproteobacteria</taxon>
        <taxon>Hyphomicrobiales</taxon>
        <taxon>Rhizobiaceae</taxon>
        <taxon>Rhizobium/Agrobacterium group</taxon>
        <taxon>Rhizobium</taxon>
    </lineage>
</organism>
<evidence type="ECO:0000313" key="2">
    <source>
        <dbReference type="Proteomes" id="UP000549882"/>
    </source>
</evidence>
<proteinExistence type="predicted"/>
<dbReference type="SUPFAM" id="SSF53067">
    <property type="entry name" value="Actin-like ATPase domain"/>
    <property type="match status" value="1"/>
</dbReference>
<dbReference type="Gene3D" id="1.10.10.10">
    <property type="entry name" value="Winged helix-like DNA-binding domain superfamily/Winged helix DNA-binding domain"/>
    <property type="match status" value="1"/>
</dbReference>
<keyword evidence="2" id="KW-1185">Reference proteome</keyword>
<reference evidence="1 2" key="1">
    <citation type="submission" date="2020-08" db="EMBL/GenBank/DDBJ databases">
        <title>Genomic Encyclopedia of Type Strains, Phase IV (KMG-V): Genome sequencing to study the core and pangenomes of soil and plant-associated prokaryotes.</title>
        <authorList>
            <person name="Whitman W."/>
        </authorList>
    </citation>
    <scope>NUCLEOTIDE SEQUENCE [LARGE SCALE GENOMIC DNA]</scope>
    <source>
        <strain evidence="1 2">SEMIA 4064</strain>
    </source>
</reference>
<dbReference type="InterPro" id="IPR011991">
    <property type="entry name" value="ArsR-like_HTH"/>
</dbReference>
<sequence length="380" mass="40064">MRHFRSDVQGRTRVGPGVVASKKVGLRSTEIADRNFRVILEAIRRYGPLTRLELGQRTGLSGPGITNILRRLSEDGLVTSRRRRDAAKGASSTEFALNPDGACSIGVRLGGARPEAVLVDLSGQIRERTQLDLTVELPVSLEKAARDLLAGNTAAHRLLGIGIAARSADDISIGQIEFDSRPLRVLVERECVAAVLAERTIGAPMPEGGLVMIIIDDAVEAALLVRGVPFAGVHGRAGSIGAMRTGPDHVRLDSIVGLHALEACLSPEEFAALLAGEELPMSAAISDWVKNAAGHLLDAIVATAGFLAPGAILIGGDLPRGIIEALIHQMSIERRNTTIRPFITPWISPMRPASFDGGGIALGAALLPFFDALLPSPSAG</sequence>
<dbReference type="EMBL" id="JACHBI010000008">
    <property type="protein sequence ID" value="MBB5575636.1"/>
    <property type="molecule type" value="Genomic_DNA"/>
</dbReference>
<comment type="caution">
    <text evidence="1">The sequence shown here is derived from an EMBL/GenBank/DDBJ whole genome shotgun (WGS) entry which is preliminary data.</text>
</comment>
<evidence type="ECO:0000313" key="1">
    <source>
        <dbReference type="EMBL" id="MBB5575636.1"/>
    </source>
</evidence>
<dbReference type="InterPro" id="IPR000600">
    <property type="entry name" value="ROK"/>
</dbReference>
<keyword evidence="1" id="KW-0808">Transferase</keyword>
<dbReference type="InterPro" id="IPR036388">
    <property type="entry name" value="WH-like_DNA-bd_sf"/>
</dbReference>
<dbReference type="AlphaFoldDB" id="A0A7W8XUB0"/>
<dbReference type="Proteomes" id="UP000549882">
    <property type="component" value="Unassembled WGS sequence"/>
</dbReference>
<name>A0A7W8XUB0_9HYPH</name>
<protein>
    <submittedName>
        <fullName evidence="1">Putative NBD/HSP70 family sugar kinase</fullName>
    </submittedName>
</protein>
<dbReference type="RefSeq" id="WP_183938951.1">
    <property type="nucleotide sequence ID" value="NZ_JACHBI010000008.1"/>
</dbReference>